<evidence type="ECO:0000256" key="1">
    <source>
        <dbReference type="SAM" id="MobiDB-lite"/>
    </source>
</evidence>
<dbReference type="InterPro" id="IPR016181">
    <property type="entry name" value="Acyl_CoA_acyltransferase"/>
</dbReference>
<feature type="domain" description="N-acetyltransferase" evidence="2">
    <location>
        <begin position="37"/>
        <end position="194"/>
    </location>
</feature>
<dbReference type="AlphaFoldDB" id="A0A6J6FD46"/>
<feature type="region of interest" description="Disordered" evidence="1">
    <location>
        <begin position="1"/>
        <end position="32"/>
    </location>
</feature>
<dbReference type="GO" id="GO:0005737">
    <property type="term" value="C:cytoplasm"/>
    <property type="evidence" value="ECO:0007669"/>
    <property type="project" value="TreeGrafter"/>
</dbReference>
<dbReference type="GO" id="GO:1990189">
    <property type="term" value="F:protein N-terminal-serine acetyltransferase activity"/>
    <property type="evidence" value="ECO:0007669"/>
    <property type="project" value="TreeGrafter"/>
</dbReference>
<dbReference type="Pfam" id="PF13302">
    <property type="entry name" value="Acetyltransf_3"/>
    <property type="match status" value="1"/>
</dbReference>
<name>A0A6J6FD46_9ZZZZ</name>
<dbReference type="FunFam" id="3.40.630.30:FF:000047">
    <property type="entry name" value="Acetyltransferase, GNAT family"/>
    <property type="match status" value="1"/>
</dbReference>
<evidence type="ECO:0000313" key="3">
    <source>
        <dbReference type="EMBL" id="CAB4586540.1"/>
    </source>
</evidence>
<reference evidence="3" key="1">
    <citation type="submission" date="2020-05" db="EMBL/GenBank/DDBJ databases">
        <authorList>
            <person name="Chiriac C."/>
            <person name="Salcher M."/>
            <person name="Ghai R."/>
            <person name="Kavagutti S V."/>
        </authorList>
    </citation>
    <scope>NUCLEOTIDE SEQUENCE</scope>
</reference>
<dbReference type="InterPro" id="IPR051908">
    <property type="entry name" value="Ribosomal_N-acetyltransferase"/>
</dbReference>
<gene>
    <name evidence="3" type="ORF">UFOPK1767_00677</name>
</gene>
<dbReference type="PANTHER" id="PTHR43441">
    <property type="entry name" value="RIBOSOMAL-PROTEIN-SERINE ACETYLTRANSFERASE"/>
    <property type="match status" value="1"/>
</dbReference>
<organism evidence="3">
    <name type="scientific">freshwater metagenome</name>
    <dbReference type="NCBI Taxonomy" id="449393"/>
    <lineage>
        <taxon>unclassified sequences</taxon>
        <taxon>metagenomes</taxon>
        <taxon>ecological metagenomes</taxon>
    </lineage>
</organism>
<dbReference type="Gene3D" id="3.40.630.30">
    <property type="match status" value="1"/>
</dbReference>
<dbReference type="GO" id="GO:0008999">
    <property type="term" value="F:protein-N-terminal-alanine acetyltransferase activity"/>
    <property type="evidence" value="ECO:0007669"/>
    <property type="project" value="TreeGrafter"/>
</dbReference>
<accession>A0A6J6FD46</accession>
<proteinExistence type="predicted"/>
<dbReference type="InterPro" id="IPR000182">
    <property type="entry name" value="GNAT_dom"/>
</dbReference>
<sequence length="250" mass="27853">MRIESTSDSNGHAVGLPVSSLEPAERPSGATLTGSRVRLERLSAEQHASDLFHALQSNPAGTMWTYMPHGPFETESDFIKWVSSIDNATDPLFYAIIDLATNKSVGIASYLRIDTQNRTVEVGWLTFSEQLRRSAAATEAMYLMATYAFELGYRRYEWKCNALNAPSIAAAERLGFSFEGVFRNAVIVKGHNRDTAWFGFTDGDWPAIKQAHETWLDASNFDEAGNQKSSLRDLTAPLRHSAWPTLTVER</sequence>
<feature type="compositionally biased region" description="Polar residues" evidence="1">
    <location>
        <begin position="1"/>
        <end position="10"/>
    </location>
</feature>
<evidence type="ECO:0000259" key="2">
    <source>
        <dbReference type="PROSITE" id="PS51186"/>
    </source>
</evidence>
<dbReference type="PROSITE" id="PS51186">
    <property type="entry name" value="GNAT"/>
    <property type="match status" value="1"/>
</dbReference>
<dbReference type="PANTHER" id="PTHR43441:SF2">
    <property type="entry name" value="FAMILY ACETYLTRANSFERASE, PUTATIVE (AFU_ORTHOLOGUE AFUA_7G00850)-RELATED"/>
    <property type="match status" value="1"/>
</dbReference>
<dbReference type="EMBL" id="CAEZTZ010000082">
    <property type="protein sequence ID" value="CAB4586540.1"/>
    <property type="molecule type" value="Genomic_DNA"/>
</dbReference>
<protein>
    <submittedName>
        <fullName evidence="3">Unannotated protein</fullName>
    </submittedName>
</protein>
<dbReference type="SUPFAM" id="SSF55729">
    <property type="entry name" value="Acyl-CoA N-acyltransferases (Nat)"/>
    <property type="match status" value="1"/>
</dbReference>